<gene>
    <name evidence="4" type="ORF">F383_19136</name>
</gene>
<evidence type="ECO:0000259" key="3">
    <source>
        <dbReference type="PROSITE" id="PS50158"/>
    </source>
</evidence>
<name>A0A0B0NIH9_GOSAR</name>
<keyword evidence="1" id="KW-0479">Metal-binding</keyword>
<keyword evidence="1" id="KW-0863">Zinc-finger</keyword>
<accession>A0A0B0NIH9</accession>
<proteinExistence type="predicted"/>
<dbReference type="InterPro" id="IPR001878">
    <property type="entry name" value="Znf_CCHC"/>
</dbReference>
<dbReference type="Proteomes" id="UP000032142">
    <property type="component" value="Unassembled WGS sequence"/>
</dbReference>
<dbReference type="SMART" id="SM00343">
    <property type="entry name" value="ZnF_C2HC"/>
    <property type="match status" value="1"/>
</dbReference>
<dbReference type="GO" id="GO:0008270">
    <property type="term" value="F:zinc ion binding"/>
    <property type="evidence" value="ECO:0007669"/>
    <property type="project" value="UniProtKB-KW"/>
</dbReference>
<sequence length="248" mass="28300">MPPIPVLALNIASLLKDLPYQWWNTLVSVVPREKVTWSNRSECQHCGRRRPSECRINDRACFKCGSHDHFIWDCPEMVEKDKFQSTRLNNTTTRGRLSRNMRNGASRKGMSKDSAMRSEVRAPRRTYAIRACEDASSLDVIMGTCSLYGTNIIALIDLGSTHSYICMNLVSSKKFLAESTEFVIKVLNSLGKSVLVDKVKDENEHKVCLKWYSVAKLARVGDRQSFASHYQIIVLGIDDFNILRIWHV</sequence>
<evidence type="ECO:0000256" key="1">
    <source>
        <dbReference type="PROSITE-ProRule" id="PRU00047"/>
    </source>
</evidence>
<evidence type="ECO:0000313" key="5">
    <source>
        <dbReference type="Proteomes" id="UP000032142"/>
    </source>
</evidence>
<protein>
    <submittedName>
        <fullName evidence="4">Gag-Pol polyprotein</fullName>
    </submittedName>
</protein>
<dbReference type="PANTHER" id="PTHR15503:SF45">
    <property type="entry name" value="RNA-DIRECTED DNA POLYMERASE HOMOLOG"/>
    <property type="match status" value="1"/>
</dbReference>
<feature type="domain" description="CCHC-type" evidence="3">
    <location>
        <begin position="61"/>
        <end position="76"/>
    </location>
</feature>
<reference evidence="5" key="1">
    <citation type="submission" date="2014-09" db="EMBL/GenBank/DDBJ databases">
        <authorList>
            <person name="Mudge J."/>
            <person name="Ramaraj T."/>
            <person name="Lindquist I.E."/>
            <person name="Bharti A.K."/>
            <person name="Sundararajan A."/>
            <person name="Cameron C.T."/>
            <person name="Woodward J.E."/>
            <person name="May G.D."/>
            <person name="Brubaker C."/>
            <person name="Broadhvest J."/>
            <person name="Wilkins T.A."/>
        </authorList>
    </citation>
    <scope>NUCLEOTIDE SEQUENCE</scope>
    <source>
        <strain evidence="5">cv. AKA8401</strain>
    </source>
</reference>
<dbReference type="Gene3D" id="4.10.60.10">
    <property type="entry name" value="Zinc finger, CCHC-type"/>
    <property type="match status" value="1"/>
</dbReference>
<dbReference type="Pfam" id="PF08284">
    <property type="entry name" value="RVP_2"/>
    <property type="match status" value="1"/>
</dbReference>
<dbReference type="EMBL" id="KN401296">
    <property type="protein sequence ID" value="KHG14318.1"/>
    <property type="molecule type" value="Genomic_DNA"/>
</dbReference>
<dbReference type="InterPro" id="IPR032567">
    <property type="entry name" value="RTL1-rel"/>
</dbReference>
<dbReference type="PROSITE" id="PS50158">
    <property type="entry name" value="ZF_CCHC"/>
    <property type="match status" value="1"/>
</dbReference>
<dbReference type="GO" id="GO:0003676">
    <property type="term" value="F:nucleic acid binding"/>
    <property type="evidence" value="ECO:0007669"/>
    <property type="project" value="InterPro"/>
</dbReference>
<dbReference type="AlphaFoldDB" id="A0A0B0NIH9"/>
<dbReference type="PANTHER" id="PTHR15503">
    <property type="entry name" value="LDOC1 RELATED"/>
    <property type="match status" value="1"/>
</dbReference>
<organism evidence="4 5">
    <name type="scientific">Gossypium arboreum</name>
    <name type="common">Tree cotton</name>
    <name type="synonym">Gossypium nanking</name>
    <dbReference type="NCBI Taxonomy" id="29729"/>
    <lineage>
        <taxon>Eukaryota</taxon>
        <taxon>Viridiplantae</taxon>
        <taxon>Streptophyta</taxon>
        <taxon>Embryophyta</taxon>
        <taxon>Tracheophyta</taxon>
        <taxon>Spermatophyta</taxon>
        <taxon>Magnoliopsida</taxon>
        <taxon>eudicotyledons</taxon>
        <taxon>Gunneridae</taxon>
        <taxon>Pentapetalae</taxon>
        <taxon>rosids</taxon>
        <taxon>malvids</taxon>
        <taxon>Malvales</taxon>
        <taxon>Malvaceae</taxon>
        <taxon>Malvoideae</taxon>
        <taxon>Gossypium</taxon>
    </lineage>
</organism>
<evidence type="ECO:0000256" key="2">
    <source>
        <dbReference type="SAM" id="MobiDB-lite"/>
    </source>
</evidence>
<keyword evidence="1" id="KW-0862">Zinc</keyword>
<keyword evidence="5" id="KW-1185">Reference proteome</keyword>
<evidence type="ECO:0000313" key="4">
    <source>
        <dbReference type="EMBL" id="KHG14318.1"/>
    </source>
</evidence>
<feature type="region of interest" description="Disordered" evidence="2">
    <location>
        <begin position="96"/>
        <end position="117"/>
    </location>
</feature>